<dbReference type="SUPFAM" id="SSF46785">
    <property type="entry name" value="Winged helix' DNA-binding domain"/>
    <property type="match status" value="1"/>
</dbReference>
<dbReference type="AlphaFoldDB" id="A0A9X1IPY9"/>
<dbReference type="InterPro" id="IPR036390">
    <property type="entry name" value="WH_DNA-bd_sf"/>
</dbReference>
<gene>
    <name evidence="2" type="ORF">KK488_05150</name>
</gene>
<dbReference type="PROSITE" id="PS50995">
    <property type="entry name" value="HTH_MARR_2"/>
    <property type="match status" value="1"/>
</dbReference>
<protein>
    <submittedName>
        <fullName evidence="2">MarR family transcriptional regulator</fullName>
    </submittedName>
</protein>
<dbReference type="PANTHER" id="PTHR33164:SF13">
    <property type="entry name" value="4-HYDROXYPHENYLACETATE CATABOLISM PROTEIN"/>
    <property type="match status" value="1"/>
</dbReference>
<proteinExistence type="predicted"/>
<dbReference type="InterPro" id="IPR039422">
    <property type="entry name" value="MarR/SlyA-like"/>
</dbReference>
<dbReference type="PANTHER" id="PTHR33164">
    <property type="entry name" value="TRANSCRIPTIONAL REGULATOR, MARR FAMILY"/>
    <property type="match status" value="1"/>
</dbReference>
<dbReference type="InterPro" id="IPR036388">
    <property type="entry name" value="WH-like_DNA-bd_sf"/>
</dbReference>
<evidence type="ECO:0000313" key="2">
    <source>
        <dbReference type="EMBL" id="MBT2186329.1"/>
    </source>
</evidence>
<dbReference type="Pfam" id="PF12802">
    <property type="entry name" value="MarR_2"/>
    <property type="match status" value="1"/>
</dbReference>
<keyword evidence="3" id="KW-1185">Reference proteome</keyword>
<dbReference type="SMART" id="SM00347">
    <property type="entry name" value="HTH_MARR"/>
    <property type="match status" value="1"/>
</dbReference>
<sequence length="121" mass="13667">MRSKLNMFDITEPQWRVMRVLNDRGKTDATALADAGLLQGPSVTRILQQLEKRKLIVRKPDPNDGRRTMVTLSPGGHAVVQILSRDVLHYTNAFAQQFGTERLSRLAEELKALTEAIKNIE</sequence>
<dbReference type="GO" id="GO:0003700">
    <property type="term" value="F:DNA-binding transcription factor activity"/>
    <property type="evidence" value="ECO:0007669"/>
    <property type="project" value="InterPro"/>
</dbReference>
<comment type="caution">
    <text evidence="2">The sequence shown here is derived from an EMBL/GenBank/DDBJ whole genome shotgun (WGS) entry which is preliminary data.</text>
</comment>
<organism evidence="2 3">
    <name type="scientific">Sphingobium nicotianae</name>
    <dbReference type="NCBI Taxonomy" id="2782607"/>
    <lineage>
        <taxon>Bacteria</taxon>
        <taxon>Pseudomonadati</taxon>
        <taxon>Pseudomonadota</taxon>
        <taxon>Alphaproteobacteria</taxon>
        <taxon>Sphingomonadales</taxon>
        <taxon>Sphingomonadaceae</taxon>
        <taxon>Sphingobium</taxon>
    </lineage>
</organism>
<dbReference type="Proteomes" id="UP001138757">
    <property type="component" value="Unassembled WGS sequence"/>
</dbReference>
<dbReference type="EMBL" id="JAHGAW010000003">
    <property type="protein sequence ID" value="MBT2186329.1"/>
    <property type="molecule type" value="Genomic_DNA"/>
</dbReference>
<dbReference type="Gene3D" id="1.10.10.10">
    <property type="entry name" value="Winged helix-like DNA-binding domain superfamily/Winged helix DNA-binding domain"/>
    <property type="match status" value="1"/>
</dbReference>
<reference evidence="2" key="1">
    <citation type="submission" date="2021-05" db="EMBL/GenBank/DDBJ databases">
        <title>Genome of Sphingobium sp. strain.</title>
        <authorList>
            <person name="Fan R."/>
        </authorList>
    </citation>
    <scope>NUCLEOTIDE SEQUENCE</scope>
    <source>
        <strain evidence="2">H33</strain>
    </source>
</reference>
<accession>A0A9X1IPY9</accession>
<evidence type="ECO:0000259" key="1">
    <source>
        <dbReference type="PROSITE" id="PS50995"/>
    </source>
</evidence>
<evidence type="ECO:0000313" key="3">
    <source>
        <dbReference type="Proteomes" id="UP001138757"/>
    </source>
</evidence>
<dbReference type="GO" id="GO:0006950">
    <property type="term" value="P:response to stress"/>
    <property type="evidence" value="ECO:0007669"/>
    <property type="project" value="TreeGrafter"/>
</dbReference>
<dbReference type="InterPro" id="IPR000835">
    <property type="entry name" value="HTH_MarR-typ"/>
</dbReference>
<feature type="domain" description="HTH marR-type" evidence="1">
    <location>
        <begin position="1"/>
        <end position="121"/>
    </location>
</feature>
<name>A0A9X1IPY9_9SPHN</name>